<accession>A0A644YVB1</accession>
<organism evidence="1">
    <name type="scientific">bioreactor metagenome</name>
    <dbReference type="NCBI Taxonomy" id="1076179"/>
    <lineage>
        <taxon>unclassified sequences</taxon>
        <taxon>metagenomes</taxon>
        <taxon>ecological metagenomes</taxon>
    </lineage>
</organism>
<proteinExistence type="predicted"/>
<name>A0A644YVB1_9ZZZZ</name>
<protein>
    <submittedName>
        <fullName evidence="1">Uncharacterized protein</fullName>
    </submittedName>
</protein>
<gene>
    <name evidence="1" type="ORF">SDC9_78974</name>
</gene>
<sequence>MEKTGRARPGWRFRSLWVYHCAGDDVVKQAFDSLQFTVGVLTVADIKLKENEIAVMLTEKSNIKDRMWLYIDTPPTGESYPGNGYMHVYLRENGYKHEYRVRTNKNTFEFLKSGFMPAMKYISKKFHN</sequence>
<comment type="caution">
    <text evidence="1">The sequence shown here is derived from an EMBL/GenBank/DDBJ whole genome shotgun (WGS) entry which is preliminary data.</text>
</comment>
<reference evidence="1" key="1">
    <citation type="submission" date="2019-08" db="EMBL/GenBank/DDBJ databases">
        <authorList>
            <person name="Kucharzyk K."/>
            <person name="Murdoch R.W."/>
            <person name="Higgins S."/>
            <person name="Loffler F."/>
        </authorList>
    </citation>
    <scope>NUCLEOTIDE SEQUENCE</scope>
</reference>
<dbReference type="EMBL" id="VSSQ01006353">
    <property type="protein sequence ID" value="MPM32412.1"/>
    <property type="molecule type" value="Genomic_DNA"/>
</dbReference>
<evidence type="ECO:0000313" key="1">
    <source>
        <dbReference type="EMBL" id="MPM32412.1"/>
    </source>
</evidence>
<dbReference type="AlphaFoldDB" id="A0A644YVB1"/>